<dbReference type="Gene3D" id="2.40.50.140">
    <property type="entry name" value="Nucleic acid-binding proteins"/>
    <property type="match status" value="1"/>
</dbReference>
<feature type="compositionally biased region" description="Acidic residues" evidence="16">
    <location>
        <begin position="131"/>
        <end position="141"/>
    </location>
</feature>
<dbReference type="Pfam" id="PF00493">
    <property type="entry name" value="MCM"/>
    <property type="match status" value="1"/>
</dbReference>
<feature type="region of interest" description="Disordered" evidence="16">
    <location>
        <begin position="155"/>
        <end position="229"/>
    </location>
</feature>
<feature type="compositionally biased region" description="Basic residues" evidence="16">
    <location>
        <begin position="190"/>
        <end position="199"/>
    </location>
</feature>
<dbReference type="InterPro" id="IPR027925">
    <property type="entry name" value="MCM_N"/>
</dbReference>
<dbReference type="PhylomeDB" id="A0A0G4H2E5"/>
<dbReference type="SUPFAM" id="SSF50249">
    <property type="entry name" value="Nucleic acid-binding proteins"/>
    <property type="match status" value="1"/>
</dbReference>
<keyword evidence="6" id="KW-0479">Metal-binding</keyword>
<dbReference type="VEuPathDB" id="CryptoDB:Vbra_19399"/>
<evidence type="ECO:0000256" key="11">
    <source>
        <dbReference type="ARBA" id="ARBA00022833"/>
    </source>
</evidence>
<dbReference type="InterPro" id="IPR033762">
    <property type="entry name" value="MCM_OB"/>
</dbReference>
<sequence length="1023" mass="116034">MDPHPDDEMNGEWDGNVNDIDQDADAAHRGQQQDDDADGDQPETPLEDEGEEEDEEEEEEERGEEEGAAGGAGEARVRDDVDVFLGERVELPPGPGEEEEGRNDEDLMDDREGFVAGQRDLDRGNNNPELDQYDDEYIDDERDIRVNRAARARAEQFLDERDRREGGAQHESGLPEWSQEEDDDQNPFYKNRRQRAGRRRERDEGAGEGEGYEGMDEESDDDPDLGADIDADPWEVPDSEMDERRPHIQTIFKRFLKTFKAPDGRTTKYKEEVDKQSEAGRFSFYVEYIDIVDVSPNLARWIQERPVDTLPELNAAMRRFAAKSYPDMYGPHVPRAATVTVRFKRYLEDFDQLAGIATRNMGSMVNVPAVVTRRTAPYPRLKVVYYRCGRYPQCDGILGPYESRDDKQDKDLKPGACAICQKKTGHILHQEKTVYNSFQRLTIQERPANVRAGRAPYTKEAILLGDLIDTVKPGDHVMVTGIYTSMPDKELNTRHGFPLLGAHIEVNNIVTEEERFVGETSPALVQQYRAAAKHPKFRNRLFSAIAPSIYGHPHIKKALTYSMFGGVPKSSGAHHRTRGDINVLILGDPGTGKSQCLKYVEKTFARVVYATGKGASAVGLTASVRRDPMSGEWGICLIDEFDKMSPQDRTSIHEAMEQQTISISKAGIQASLQARCAVIAAANPIGGRYNSSLTFAENVDLTDPILSRFDVLAVVKDEVSVVDDERLADFVIASHMQAHPTKPMAPHQDNMFADMMQQQDDDPTNPFKDQEFLRKFISYARTHVKPKLRSSARDKIKLFYSELRQAESETGGMPLTLRHCESIIRIAEANARMHLRHNVTEMDIDCAIGLILESFIQCQKHGVAERLRKSFGRYISKVEDRFKMVAHLLEKQYTKKDRWNQILARDGAEPEITAVHIDELKKACEEHDLDDRHLDEYIKSTMFTRTFIYKPDTRTIEKRREDIDEDLEEDMPPPPPDDDDMGMGMGMDDDRWMDGGPGEDGEQDGDGGFEYGEQQPDEDELMH</sequence>
<keyword evidence="9" id="KW-0378">Hydrolase</keyword>
<comment type="subcellular location">
    <subcellularLocation>
        <location evidence="1">Nucleus</location>
    </subcellularLocation>
</comment>
<keyword evidence="11" id="KW-0862">Zinc</keyword>
<evidence type="ECO:0000256" key="16">
    <source>
        <dbReference type="SAM" id="MobiDB-lite"/>
    </source>
</evidence>
<dbReference type="PROSITE" id="PS50051">
    <property type="entry name" value="MCM_2"/>
    <property type="match status" value="1"/>
</dbReference>
<feature type="compositionally biased region" description="Basic and acidic residues" evidence="16">
    <location>
        <begin position="75"/>
        <end position="90"/>
    </location>
</feature>
<dbReference type="GO" id="GO:0043138">
    <property type="term" value="F:3'-5' DNA helicase activity"/>
    <property type="evidence" value="ECO:0007669"/>
    <property type="project" value="TreeGrafter"/>
</dbReference>
<dbReference type="Gene3D" id="2.20.28.10">
    <property type="match status" value="1"/>
</dbReference>
<dbReference type="PANTHER" id="PTHR11630:SF44">
    <property type="entry name" value="DNA REPLICATION LICENSING FACTOR MCM2"/>
    <property type="match status" value="1"/>
</dbReference>
<dbReference type="GO" id="GO:0000727">
    <property type="term" value="P:double-strand break repair via break-induced replication"/>
    <property type="evidence" value="ECO:0007669"/>
    <property type="project" value="TreeGrafter"/>
</dbReference>
<gene>
    <name evidence="18" type="ORF">Vbra_19399</name>
</gene>
<dbReference type="InterPro" id="IPR008045">
    <property type="entry name" value="MCM2"/>
</dbReference>
<dbReference type="PROSITE" id="PS00847">
    <property type="entry name" value="MCM_1"/>
    <property type="match status" value="1"/>
</dbReference>
<dbReference type="GO" id="GO:0016787">
    <property type="term" value="F:hydrolase activity"/>
    <property type="evidence" value="ECO:0007669"/>
    <property type="project" value="UniProtKB-KW"/>
</dbReference>
<organism evidence="18 19">
    <name type="scientific">Vitrella brassicaformis (strain CCMP3155)</name>
    <dbReference type="NCBI Taxonomy" id="1169540"/>
    <lineage>
        <taxon>Eukaryota</taxon>
        <taxon>Sar</taxon>
        <taxon>Alveolata</taxon>
        <taxon>Colpodellida</taxon>
        <taxon>Vitrellaceae</taxon>
        <taxon>Vitrella</taxon>
    </lineage>
</organism>
<dbReference type="STRING" id="1169540.A0A0G4H2E5"/>
<dbReference type="GO" id="GO:0008270">
    <property type="term" value="F:zinc ion binding"/>
    <property type="evidence" value="ECO:0007669"/>
    <property type="project" value="UniProtKB-KW"/>
</dbReference>
<dbReference type="InterPro" id="IPR001208">
    <property type="entry name" value="MCM_dom"/>
</dbReference>
<dbReference type="PRINTS" id="PR01657">
    <property type="entry name" value="MCMFAMILY"/>
</dbReference>
<feature type="compositionally biased region" description="Acidic residues" evidence="16">
    <location>
        <begin position="963"/>
        <end position="981"/>
    </location>
</feature>
<feature type="region of interest" description="Disordered" evidence="16">
    <location>
        <begin position="1"/>
        <end position="141"/>
    </location>
</feature>
<evidence type="ECO:0000256" key="6">
    <source>
        <dbReference type="ARBA" id="ARBA00022723"/>
    </source>
</evidence>
<keyword evidence="14" id="KW-0539">Nucleus</keyword>
<keyword evidence="10" id="KW-0347">Helicase</keyword>
<dbReference type="OMA" id="TYERVTT"/>
<evidence type="ECO:0000256" key="15">
    <source>
        <dbReference type="ARBA" id="ARBA00023306"/>
    </source>
</evidence>
<dbReference type="InterPro" id="IPR031327">
    <property type="entry name" value="MCM"/>
</dbReference>
<evidence type="ECO:0000259" key="17">
    <source>
        <dbReference type="PROSITE" id="PS50051"/>
    </source>
</evidence>
<evidence type="ECO:0000256" key="12">
    <source>
        <dbReference type="ARBA" id="ARBA00022840"/>
    </source>
</evidence>
<dbReference type="EC" id="3.6.4.12" evidence="3"/>
<keyword evidence="12" id="KW-0067">ATP-binding</keyword>
<keyword evidence="19" id="KW-1185">Reference proteome</keyword>
<dbReference type="FunFam" id="3.40.50.300:FF:001141">
    <property type="entry name" value="DNA helicase"/>
    <property type="match status" value="1"/>
</dbReference>
<dbReference type="Gene3D" id="3.30.1640.10">
    <property type="entry name" value="mini-chromosome maintenance (MCM) complex, chain A, domain 1"/>
    <property type="match status" value="1"/>
</dbReference>
<evidence type="ECO:0000256" key="14">
    <source>
        <dbReference type="ARBA" id="ARBA00023242"/>
    </source>
</evidence>
<feature type="compositionally biased region" description="Acidic residues" evidence="16">
    <location>
        <begin position="997"/>
        <end position="1007"/>
    </location>
</feature>
<evidence type="ECO:0000256" key="9">
    <source>
        <dbReference type="ARBA" id="ARBA00022801"/>
    </source>
</evidence>
<evidence type="ECO:0000256" key="13">
    <source>
        <dbReference type="ARBA" id="ARBA00023125"/>
    </source>
</evidence>
<accession>A0A0G4H2E5</accession>
<evidence type="ECO:0000256" key="3">
    <source>
        <dbReference type="ARBA" id="ARBA00012551"/>
    </source>
</evidence>
<dbReference type="InParanoid" id="A0A0G4H2E5"/>
<feature type="compositionally biased region" description="Acidic residues" evidence="16">
    <location>
        <begin position="206"/>
        <end position="229"/>
    </location>
</feature>
<dbReference type="InterPro" id="IPR012340">
    <property type="entry name" value="NA-bd_OB-fold"/>
</dbReference>
<dbReference type="GO" id="GO:0003697">
    <property type="term" value="F:single-stranded DNA binding"/>
    <property type="evidence" value="ECO:0007669"/>
    <property type="project" value="TreeGrafter"/>
</dbReference>
<dbReference type="PANTHER" id="PTHR11630">
    <property type="entry name" value="DNA REPLICATION LICENSING FACTOR MCM FAMILY MEMBER"/>
    <property type="match status" value="1"/>
</dbReference>
<evidence type="ECO:0000256" key="7">
    <source>
        <dbReference type="ARBA" id="ARBA00022741"/>
    </source>
</evidence>
<feature type="domain" description="MCM C-terminal AAA(+) ATPase" evidence="17">
    <location>
        <begin position="537"/>
        <end position="731"/>
    </location>
</feature>
<dbReference type="Gene3D" id="3.40.50.300">
    <property type="entry name" value="P-loop containing nucleotide triphosphate hydrolases"/>
    <property type="match status" value="1"/>
</dbReference>
<keyword evidence="5" id="KW-0235">DNA replication</keyword>
<keyword evidence="15" id="KW-0131">Cell cycle</keyword>
<name>A0A0G4H2E5_VITBC</name>
<reference evidence="18 19" key="1">
    <citation type="submission" date="2014-11" db="EMBL/GenBank/DDBJ databases">
        <authorList>
            <person name="Zhu J."/>
            <person name="Qi W."/>
            <person name="Song R."/>
        </authorList>
    </citation>
    <scope>NUCLEOTIDE SEQUENCE [LARGE SCALE GENOMIC DNA]</scope>
</reference>
<dbReference type="Pfam" id="PF14551">
    <property type="entry name" value="MCM_N"/>
    <property type="match status" value="1"/>
</dbReference>
<evidence type="ECO:0000256" key="8">
    <source>
        <dbReference type="ARBA" id="ARBA00022771"/>
    </source>
</evidence>
<dbReference type="Proteomes" id="UP000041254">
    <property type="component" value="Unassembled WGS sequence"/>
</dbReference>
<dbReference type="OrthoDB" id="844at2759"/>
<evidence type="ECO:0000256" key="4">
    <source>
        <dbReference type="ARBA" id="ARBA00018925"/>
    </source>
</evidence>
<dbReference type="EMBL" id="CDMY01000954">
    <property type="protein sequence ID" value="CEM37800.1"/>
    <property type="molecule type" value="Genomic_DNA"/>
</dbReference>
<dbReference type="GO" id="GO:0005524">
    <property type="term" value="F:ATP binding"/>
    <property type="evidence" value="ECO:0007669"/>
    <property type="project" value="UniProtKB-KW"/>
</dbReference>
<dbReference type="GO" id="GO:1902975">
    <property type="term" value="P:mitotic DNA replication initiation"/>
    <property type="evidence" value="ECO:0007669"/>
    <property type="project" value="TreeGrafter"/>
</dbReference>
<dbReference type="SMART" id="SM00350">
    <property type="entry name" value="MCM"/>
    <property type="match status" value="1"/>
</dbReference>
<dbReference type="Pfam" id="PF12619">
    <property type="entry name" value="MCM2_N"/>
    <property type="match status" value="1"/>
</dbReference>
<evidence type="ECO:0000256" key="1">
    <source>
        <dbReference type="ARBA" id="ARBA00004123"/>
    </source>
</evidence>
<evidence type="ECO:0000256" key="5">
    <source>
        <dbReference type="ARBA" id="ARBA00022705"/>
    </source>
</evidence>
<feature type="compositionally biased region" description="Acidic residues" evidence="16">
    <location>
        <begin position="33"/>
        <end position="67"/>
    </location>
</feature>
<feature type="compositionally biased region" description="Basic and acidic residues" evidence="16">
    <location>
        <begin position="155"/>
        <end position="168"/>
    </location>
</feature>
<dbReference type="InterPro" id="IPR041562">
    <property type="entry name" value="MCM_lid"/>
</dbReference>
<dbReference type="InterPro" id="IPR027417">
    <property type="entry name" value="P-loop_NTPase"/>
</dbReference>
<dbReference type="Pfam" id="PF17207">
    <property type="entry name" value="MCM_OB"/>
    <property type="match status" value="1"/>
</dbReference>
<dbReference type="GO" id="GO:0017116">
    <property type="term" value="F:single-stranded DNA helicase activity"/>
    <property type="evidence" value="ECO:0007669"/>
    <property type="project" value="TreeGrafter"/>
</dbReference>
<proteinExistence type="inferred from homology"/>
<feature type="region of interest" description="Disordered" evidence="16">
    <location>
        <begin position="962"/>
        <end position="1023"/>
    </location>
</feature>
<evidence type="ECO:0000256" key="2">
    <source>
        <dbReference type="ARBA" id="ARBA00008010"/>
    </source>
</evidence>
<dbReference type="PRINTS" id="PR01658">
    <property type="entry name" value="MCMPROTEIN2"/>
</dbReference>
<dbReference type="InterPro" id="IPR018525">
    <property type="entry name" value="MCM_CS"/>
</dbReference>
<dbReference type="AlphaFoldDB" id="A0A0G4H2E5"/>
<evidence type="ECO:0000256" key="10">
    <source>
        <dbReference type="ARBA" id="ARBA00022806"/>
    </source>
</evidence>
<dbReference type="FunCoup" id="A0A0G4H2E5">
    <property type="interactions" value="493"/>
</dbReference>
<dbReference type="SUPFAM" id="SSF52540">
    <property type="entry name" value="P-loop containing nucleoside triphosphate hydrolases"/>
    <property type="match status" value="1"/>
</dbReference>
<keyword evidence="8" id="KW-0863">Zinc-finger</keyword>
<feature type="compositionally biased region" description="Acidic residues" evidence="16">
    <location>
        <begin position="96"/>
        <end position="109"/>
    </location>
</feature>
<evidence type="ECO:0000313" key="18">
    <source>
        <dbReference type="EMBL" id="CEM37800.1"/>
    </source>
</evidence>
<keyword evidence="7" id="KW-0547">Nucleotide-binding</keyword>
<dbReference type="GO" id="GO:0042555">
    <property type="term" value="C:MCM complex"/>
    <property type="evidence" value="ECO:0007669"/>
    <property type="project" value="InterPro"/>
</dbReference>
<protein>
    <recommendedName>
        <fullName evidence="4">DNA replication licensing factor MCM2</fullName>
        <ecNumber evidence="3">3.6.4.12</ecNumber>
    </recommendedName>
</protein>
<dbReference type="GO" id="GO:0005634">
    <property type="term" value="C:nucleus"/>
    <property type="evidence" value="ECO:0007669"/>
    <property type="project" value="UniProtKB-SubCell"/>
</dbReference>
<keyword evidence="13" id="KW-0238">DNA-binding</keyword>
<dbReference type="Pfam" id="PF17855">
    <property type="entry name" value="MCM_lid"/>
    <property type="match status" value="1"/>
</dbReference>
<comment type="similarity">
    <text evidence="2">Belongs to the MCM family.</text>
</comment>
<evidence type="ECO:0000313" key="19">
    <source>
        <dbReference type="Proteomes" id="UP000041254"/>
    </source>
</evidence>